<dbReference type="SUPFAM" id="SSF49899">
    <property type="entry name" value="Concanavalin A-like lectins/glucanases"/>
    <property type="match status" value="1"/>
</dbReference>
<comment type="caution">
    <text evidence="3">The sequence shown here is derived from an EMBL/GenBank/DDBJ whole genome shotgun (WGS) entry which is preliminary data.</text>
</comment>
<gene>
    <name evidence="3" type="ORF">ABXR19_12915</name>
</gene>
<feature type="signal peptide" evidence="1">
    <location>
        <begin position="1"/>
        <end position="24"/>
    </location>
</feature>
<proteinExistence type="predicted"/>
<dbReference type="Pfam" id="PF20419">
    <property type="entry name" value="DUF6701"/>
    <property type="match status" value="1"/>
</dbReference>
<sequence length="1207" mass="122223">MKCIQRLLLGCLLSFVLGGAPAWAVITVSVGTAESLSDNGSTTPSPPAGAVIGDVLIAQIVTKAAATITAPAGWTQVTSASASQNGIQQRIYYLTLTAAPAASYAWTIAGNNGNRTAAVIYAAKGAEAADCGSASTSFCAGSYQSGGGNQVVAPNINSQPPTYPTGSLRMAFFAVNDGSSTISPVLENGATAGAYLRPGSNASGVGMHGSYYLLPSASNGGQQTASLNNNESSIGSTFVLKAVTLTLTCLSDNFNRSSGLGADWAAARVSGSFTPTIVSNRLRLTDTITNESTAVSFQRLFPGASNYVQVAFKYYGYGGSGADGIAVILSNGSITPQPGGFGGSLGYAPKGAVPGFAGGWLGVGLDEYGNFSNRNDSGPCAPGVASCATTTIQQSVAIRGSASNYYWLAGTGTLSPTVSNSTGHLYRVTVDSRVAGQALVSVERDTTGAGTSYTSLISSFNAAAASGQAAIPSNFILSLTGSTGGSTNTHEIDDLQVCAQSMNPMTPQIDHYRFAVASTPLTCTPASVTVTACMDAACTTTYSGNVTASLLPTGWVGGDTKTFAGSGANLSLSKTTAGTYTLGVSSSTPQLKAFSVPQCSINGGAYSTNCALSFANAGLLYTVPAQTSGVTSAAITITAAKTDDSSKLCTPAFTGSRNIKFWSGYVSPATGTMSLAVNATAVAKVSPGTSLPLMFDANGQTTVTLNYPDAGQISLNAQYDGSVGTGDAGLLMTGTSAFPVVPYALCVDSPDANWNCAASLALAQNPANCGVFKTAGTTFNLRVTGKAFQAGPATCALATTPNYQQSNIPLASTVFAPTGGSSGALSTNTLNITSGGTASVVTSESEVGVFTLSAQPVAAAYFGQTVPVGFANFGRFIPAGFTASSVLTQRSDLTCTPASTFTYLGEPLSAAVTLNAINNAGTTTANYTGNYARLNLAPVASLSSNGLVFGAQSGATLLNSRLSASCTSCPAFSNGVSSLLAALTVQRISGTTGVTVDGPFSPATLGLAVSDADSVGMRSPDYNWDLAGASEGRSLGTATLYFGRMRVENAYGSPLLSLRVPMYAQIWNGTTFVKNVADGCTQLTVPSSSTITAVTAPALYCTGGVGLYGALAGVTASFNGTASAGTANLVAGDAGVLLSRPTNNGGGYLDFSPLVPDYLKYNVDGADQTLPGCTTPGDSYLNDDNPRARIRFGARRNDNIIYLREVY</sequence>
<protein>
    <submittedName>
        <fullName evidence="3">DUF6701 domain-containing protein</fullName>
    </submittedName>
</protein>
<feature type="chain" id="PRO_5046789887" evidence="1">
    <location>
        <begin position="25"/>
        <end position="1207"/>
    </location>
</feature>
<evidence type="ECO:0000259" key="2">
    <source>
        <dbReference type="Pfam" id="PF20419"/>
    </source>
</evidence>
<dbReference type="Proteomes" id="UP001549691">
    <property type="component" value="Unassembled WGS sequence"/>
</dbReference>
<evidence type="ECO:0000256" key="1">
    <source>
        <dbReference type="SAM" id="SignalP"/>
    </source>
</evidence>
<dbReference type="InterPro" id="IPR046524">
    <property type="entry name" value="DUF6701"/>
</dbReference>
<feature type="domain" description="DUF6701" evidence="2">
    <location>
        <begin position="598"/>
        <end position="1206"/>
    </location>
</feature>
<evidence type="ECO:0000313" key="3">
    <source>
        <dbReference type="EMBL" id="MET7015097.1"/>
    </source>
</evidence>
<keyword evidence="1" id="KW-0732">Signal</keyword>
<evidence type="ECO:0000313" key="4">
    <source>
        <dbReference type="Proteomes" id="UP001549691"/>
    </source>
</evidence>
<dbReference type="InterPro" id="IPR013320">
    <property type="entry name" value="ConA-like_dom_sf"/>
</dbReference>
<name>A0ABV2TMF9_9RHOO</name>
<dbReference type="RefSeq" id="WP_354601559.1">
    <property type="nucleotide sequence ID" value="NZ_JBEWZI010000013.1"/>
</dbReference>
<dbReference type="EMBL" id="JBEWZI010000013">
    <property type="protein sequence ID" value="MET7015097.1"/>
    <property type="molecule type" value="Genomic_DNA"/>
</dbReference>
<keyword evidence="4" id="KW-1185">Reference proteome</keyword>
<reference evidence="3 4" key="1">
    <citation type="submission" date="2024-07" db="EMBL/GenBank/DDBJ databases">
        <title>Uliginosibacterium flavum JJ3220;KACC:17644.</title>
        <authorList>
            <person name="Kim M.K."/>
        </authorList>
    </citation>
    <scope>NUCLEOTIDE SEQUENCE [LARGE SCALE GENOMIC DNA]</scope>
    <source>
        <strain evidence="3 4">KACC:17644</strain>
    </source>
</reference>
<accession>A0ABV2TMF9</accession>
<organism evidence="3 4">
    <name type="scientific">Uliginosibacterium flavum</name>
    <dbReference type="NCBI Taxonomy" id="1396831"/>
    <lineage>
        <taxon>Bacteria</taxon>
        <taxon>Pseudomonadati</taxon>
        <taxon>Pseudomonadota</taxon>
        <taxon>Betaproteobacteria</taxon>
        <taxon>Rhodocyclales</taxon>
        <taxon>Zoogloeaceae</taxon>
        <taxon>Uliginosibacterium</taxon>
    </lineage>
</organism>
<dbReference type="Gene3D" id="2.60.120.200">
    <property type="match status" value="1"/>
</dbReference>